<dbReference type="EMBL" id="CP029353">
    <property type="protein sequence ID" value="AWK85932.1"/>
    <property type="molecule type" value="Genomic_DNA"/>
</dbReference>
<dbReference type="AlphaFoldDB" id="A0A2S2CN70"/>
<evidence type="ECO:0000313" key="2">
    <source>
        <dbReference type="Proteomes" id="UP000245629"/>
    </source>
</evidence>
<dbReference type="Proteomes" id="UP000245629">
    <property type="component" value="Chromosome 2"/>
</dbReference>
<gene>
    <name evidence="1" type="ORF">DEW08_06345</name>
</gene>
<dbReference type="KEGG" id="azz:DEW08_06345"/>
<organism evidence="1 2">
    <name type="scientific">Azospirillum thermophilum</name>
    <dbReference type="NCBI Taxonomy" id="2202148"/>
    <lineage>
        <taxon>Bacteria</taxon>
        <taxon>Pseudomonadati</taxon>
        <taxon>Pseudomonadota</taxon>
        <taxon>Alphaproteobacteria</taxon>
        <taxon>Rhodospirillales</taxon>
        <taxon>Azospirillaceae</taxon>
        <taxon>Azospirillum</taxon>
    </lineage>
</organism>
<evidence type="ECO:0000313" key="1">
    <source>
        <dbReference type="EMBL" id="AWK85932.1"/>
    </source>
</evidence>
<name>A0A2S2CN70_9PROT</name>
<reference evidence="2" key="1">
    <citation type="submission" date="2018-05" db="EMBL/GenBank/DDBJ databases">
        <title>Azospirillum thermophila sp. nov., a novel isolated from hot spring.</title>
        <authorList>
            <person name="Zhao Z."/>
        </authorList>
    </citation>
    <scope>NUCLEOTIDE SEQUENCE [LARGE SCALE GENOMIC DNA]</scope>
    <source>
        <strain evidence="2">CFH 70021</strain>
    </source>
</reference>
<keyword evidence="2" id="KW-1185">Reference proteome</keyword>
<dbReference type="OrthoDB" id="7306438at2"/>
<dbReference type="RefSeq" id="WP_109325408.1">
    <property type="nucleotide sequence ID" value="NZ_CP029353.1"/>
</dbReference>
<proteinExistence type="predicted"/>
<accession>A0A2S2CN70</accession>
<sequence>MARFDLYVVRPPEGLATVTAIPEEKSVQSQAALRSLSRSGCLVKPLGDIDLSFVKRSEAQIKIELAVRTMFAASAYKPPVSIVW</sequence>
<protein>
    <submittedName>
        <fullName evidence="1">Uncharacterized protein</fullName>
    </submittedName>
</protein>